<evidence type="ECO:0000256" key="1">
    <source>
        <dbReference type="ARBA" id="ARBA00004496"/>
    </source>
</evidence>
<sequence length="263" mass="28622">MAWLYYVDELPGTLCVGDLVAVTGDEARHAAVVSRIGVGEHISVGDGRGTLVDGEVTSASRDRVEVRAERITRHKEQSPRFHLVQALAKGDRDELAVQAVTELGVAEVTPWQAARSISRWDAKKQVKGQQRWQTIVREAAKQSIRAQVPHVNELATTAQLVARFQERDVLVVVLDPAADTWLDEHVEEYRAASDIALVIGPEGGISPEEIERFREVGALTVQLGSPVLRTSTAGPAAISALSVLTGHWQRPANAPTETPRLEA</sequence>
<accession>A0ABT2HX75</accession>
<dbReference type="GO" id="GO:0008168">
    <property type="term" value="F:methyltransferase activity"/>
    <property type="evidence" value="ECO:0007669"/>
    <property type="project" value="UniProtKB-KW"/>
</dbReference>
<comment type="subcellular location">
    <subcellularLocation>
        <location evidence="1 12">Cytoplasm</location>
    </subcellularLocation>
</comment>
<dbReference type="EC" id="2.1.1.193" evidence="3 12"/>
<dbReference type="Pfam" id="PF04452">
    <property type="entry name" value="Methyltrans_RNA"/>
    <property type="match status" value="1"/>
</dbReference>
<evidence type="ECO:0000256" key="10">
    <source>
        <dbReference type="ARBA" id="ARBA00025699"/>
    </source>
</evidence>
<keyword evidence="5 12" id="KW-0963">Cytoplasm</keyword>
<feature type="domain" description="Ribosomal RNA small subunit methyltransferase E PUA-like" evidence="14">
    <location>
        <begin position="22"/>
        <end position="67"/>
    </location>
</feature>
<evidence type="ECO:0000313" key="16">
    <source>
        <dbReference type="Proteomes" id="UP001525379"/>
    </source>
</evidence>
<evidence type="ECO:0000256" key="3">
    <source>
        <dbReference type="ARBA" id="ARBA00012328"/>
    </source>
</evidence>
<feature type="domain" description="Ribosomal RNA small subunit methyltransferase E methyltransferase" evidence="13">
    <location>
        <begin position="77"/>
        <end position="241"/>
    </location>
</feature>
<dbReference type="InterPro" id="IPR029028">
    <property type="entry name" value="Alpha/beta_knot_MTases"/>
</dbReference>
<evidence type="ECO:0000256" key="7">
    <source>
        <dbReference type="ARBA" id="ARBA00022603"/>
    </source>
</evidence>
<evidence type="ECO:0000259" key="13">
    <source>
        <dbReference type="Pfam" id="PF04452"/>
    </source>
</evidence>
<name>A0ABT2HX75_9MICO</name>
<dbReference type="EMBL" id="JALXSQ010000020">
    <property type="protein sequence ID" value="MCT2042919.1"/>
    <property type="molecule type" value="Genomic_DNA"/>
</dbReference>
<dbReference type="Pfam" id="PF20260">
    <property type="entry name" value="PUA_4"/>
    <property type="match status" value="1"/>
</dbReference>
<keyword evidence="6 12" id="KW-0698">rRNA processing</keyword>
<reference evidence="15 16" key="1">
    <citation type="submission" date="2022-04" db="EMBL/GenBank/DDBJ databases">
        <title>Human microbiome associated bacterial genomes.</title>
        <authorList>
            <person name="Sandstrom S."/>
            <person name="Salamzade R."/>
            <person name="Kalan L.R."/>
        </authorList>
    </citation>
    <scope>NUCLEOTIDE SEQUENCE [LARGE SCALE GENOMIC DNA]</scope>
    <source>
        <strain evidence="16">p3-SID1799</strain>
    </source>
</reference>
<keyword evidence="7 12" id="KW-0489">Methyltransferase</keyword>
<dbReference type="InterPro" id="IPR029026">
    <property type="entry name" value="tRNA_m1G_MTases_N"/>
</dbReference>
<dbReference type="NCBIfam" id="NF008693">
    <property type="entry name" value="PRK11713.2-3"/>
    <property type="match status" value="1"/>
</dbReference>
<evidence type="ECO:0000256" key="8">
    <source>
        <dbReference type="ARBA" id="ARBA00022679"/>
    </source>
</evidence>
<dbReference type="InterPro" id="IPR046886">
    <property type="entry name" value="RsmE_MTase_dom"/>
</dbReference>
<evidence type="ECO:0000256" key="11">
    <source>
        <dbReference type="ARBA" id="ARBA00047944"/>
    </source>
</evidence>
<dbReference type="InterPro" id="IPR046887">
    <property type="entry name" value="RsmE_PUA-like"/>
</dbReference>
<dbReference type="InterPro" id="IPR006700">
    <property type="entry name" value="RsmE"/>
</dbReference>
<evidence type="ECO:0000256" key="2">
    <source>
        <dbReference type="ARBA" id="ARBA00005528"/>
    </source>
</evidence>
<keyword evidence="8 12" id="KW-0808">Transferase</keyword>
<evidence type="ECO:0000256" key="4">
    <source>
        <dbReference type="ARBA" id="ARBA00013673"/>
    </source>
</evidence>
<dbReference type="NCBIfam" id="TIGR00046">
    <property type="entry name" value="RsmE family RNA methyltransferase"/>
    <property type="match status" value="1"/>
</dbReference>
<gene>
    <name evidence="15" type="ORF">M3D15_06195</name>
</gene>
<comment type="similarity">
    <text evidence="2 12">Belongs to the RNA methyltransferase RsmE family.</text>
</comment>
<comment type="caution">
    <text evidence="15">The sequence shown here is derived from an EMBL/GenBank/DDBJ whole genome shotgun (WGS) entry which is preliminary data.</text>
</comment>
<comment type="function">
    <text evidence="10 12">Specifically methylates the N3 position of the uracil ring of uridine 1498 (m3U1498) in 16S rRNA. Acts on the fully assembled 30S ribosomal subunit.</text>
</comment>
<comment type="catalytic activity">
    <reaction evidence="11 12">
        <text>uridine(1498) in 16S rRNA + S-adenosyl-L-methionine = N(3)-methyluridine(1498) in 16S rRNA + S-adenosyl-L-homocysteine + H(+)</text>
        <dbReference type="Rhea" id="RHEA:42920"/>
        <dbReference type="Rhea" id="RHEA-COMP:10283"/>
        <dbReference type="Rhea" id="RHEA-COMP:10284"/>
        <dbReference type="ChEBI" id="CHEBI:15378"/>
        <dbReference type="ChEBI" id="CHEBI:57856"/>
        <dbReference type="ChEBI" id="CHEBI:59789"/>
        <dbReference type="ChEBI" id="CHEBI:65315"/>
        <dbReference type="ChEBI" id="CHEBI:74502"/>
        <dbReference type="EC" id="2.1.1.193"/>
    </reaction>
</comment>
<proteinExistence type="inferred from homology"/>
<dbReference type="PIRSF" id="PIRSF015601">
    <property type="entry name" value="MTase_slr0722"/>
    <property type="match status" value="1"/>
</dbReference>
<organism evidence="15 16">
    <name type="scientific">Pseudoclavibacter albus</name>
    <dbReference type="NCBI Taxonomy" id="272241"/>
    <lineage>
        <taxon>Bacteria</taxon>
        <taxon>Bacillati</taxon>
        <taxon>Actinomycetota</taxon>
        <taxon>Actinomycetes</taxon>
        <taxon>Micrococcales</taxon>
        <taxon>Microbacteriaceae</taxon>
        <taxon>Pseudoclavibacter</taxon>
    </lineage>
</organism>
<evidence type="ECO:0000256" key="6">
    <source>
        <dbReference type="ARBA" id="ARBA00022552"/>
    </source>
</evidence>
<dbReference type="InterPro" id="IPR015947">
    <property type="entry name" value="PUA-like_sf"/>
</dbReference>
<dbReference type="GO" id="GO:0032259">
    <property type="term" value="P:methylation"/>
    <property type="evidence" value="ECO:0007669"/>
    <property type="project" value="UniProtKB-KW"/>
</dbReference>
<dbReference type="PANTHER" id="PTHR30027:SF3">
    <property type="entry name" value="16S RRNA (URACIL(1498)-N(3))-METHYLTRANSFERASE"/>
    <property type="match status" value="1"/>
</dbReference>
<protein>
    <recommendedName>
        <fullName evidence="4 12">Ribosomal RNA small subunit methyltransferase E</fullName>
        <ecNumber evidence="3 12">2.1.1.193</ecNumber>
    </recommendedName>
</protein>
<evidence type="ECO:0000256" key="12">
    <source>
        <dbReference type="PIRNR" id="PIRNR015601"/>
    </source>
</evidence>
<dbReference type="RefSeq" id="WP_260104243.1">
    <property type="nucleotide sequence ID" value="NZ_JALXSQ010000020.1"/>
</dbReference>
<dbReference type="PANTHER" id="PTHR30027">
    <property type="entry name" value="RIBOSOMAL RNA SMALL SUBUNIT METHYLTRANSFERASE E"/>
    <property type="match status" value="1"/>
</dbReference>
<evidence type="ECO:0000256" key="9">
    <source>
        <dbReference type="ARBA" id="ARBA00022691"/>
    </source>
</evidence>
<dbReference type="SUPFAM" id="SSF88697">
    <property type="entry name" value="PUA domain-like"/>
    <property type="match status" value="1"/>
</dbReference>
<keyword evidence="9 12" id="KW-0949">S-adenosyl-L-methionine</keyword>
<dbReference type="Gene3D" id="3.40.1280.10">
    <property type="match status" value="1"/>
</dbReference>
<dbReference type="CDD" id="cd18084">
    <property type="entry name" value="RsmE-like"/>
    <property type="match status" value="1"/>
</dbReference>
<dbReference type="SUPFAM" id="SSF75217">
    <property type="entry name" value="alpha/beta knot"/>
    <property type="match status" value="1"/>
</dbReference>
<dbReference type="Gene3D" id="2.40.240.20">
    <property type="entry name" value="Hypothetical PUA domain-like, domain 1"/>
    <property type="match status" value="1"/>
</dbReference>
<keyword evidence="16" id="KW-1185">Reference proteome</keyword>
<evidence type="ECO:0000259" key="14">
    <source>
        <dbReference type="Pfam" id="PF20260"/>
    </source>
</evidence>
<evidence type="ECO:0000256" key="5">
    <source>
        <dbReference type="ARBA" id="ARBA00022490"/>
    </source>
</evidence>
<dbReference type="Proteomes" id="UP001525379">
    <property type="component" value="Unassembled WGS sequence"/>
</dbReference>
<evidence type="ECO:0000313" key="15">
    <source>
        <dbReference type="EMBL" id="MCT2042919.1"/>
    </source>
</evidence>